<feature type="region of interest" description="Disordered" evidence="1">
    <location>
        <begin position="853"/>
        <end position="930"/>
    </location>
</feature>
<organism evidence="2">
    <name type="scientific">Eutreptiella gymnastica</name>
    <dbReference type="NCBI Taxonomy" id="73025"/>
    <lineage>
        <taxon>Eukaryota</taxon>
        <taxon>Discoba</taxon>
        <taxon>Euglenozoa</taxon>
        <taxon>Euglenida</taxon>
        <taxon>Spirocuta</taxon>
        <taxon>Euglenophyceae</taxon>
        <taxon>Eutreptiales</taxon>
        <taxon>Eutreptiaceae</taxon>
        <taxon>Eutreptiella</taxon>
    </lineage>
</organism>
<evidence type="ECO:0000313" key="2">
    <source>
        <dbReference type="EMBL" id="CAE0825889.1"/>
    </source>
</evidence>
<evidence type="ECO:0000256" key="1">
    <source>
        <dbReference type="SAM" id="MobiDB-lite"/>
    </source>
</evidence>
<feature type="region of interest" description="Disordered" evidence="1">
    <location>
        <begin position="680"/>
        <end position="702"/>
    </location>
</feature>
<name>A0A7S4G5E8_9EUGL</name>
<feature type="region of interest" description="Disordered" evidence="1">
    <location>
        <begin position="949"/>
        <end position="1008"/>
    </location>
</feature>
<feature type="compositionally biased region" description="Low complexity" evidence="1">
    <location>
        <begin position="865"/>
        <end position="879"/>
    </location>
</feature>
<feature type="compositionally biased region" description="Low complexity" evidence="1">
    <location>
        <begin position="623"/>
        <end position="632"/>
    </location>
</feature>
<feature type="compositionally biased region" description="Pro residues" evidence="1">
    <location>
        <begin position="989"/>
        <end position="1001"/>
    </location>
</feature>
<feature type="compositionally biased region" description="Basic and acidic residues" evidence="1">
    <location>
        <begin position="124"/>
        <end position="134"/>
    </location>
</feature>
<sequence>MTTVRNNFSFHRPKTLPHTSAISNVNTPKSKLPALAKTYPHSARNPPSSLPAIPTYESARVNAGRSGWPPQEDGAANKIGARFFEPAPPTESSRSRSRLRNPLRGSVPQSSSAEGQRFWTSSFSDDKPAGAKEPNDLNALIESEASCRFRISNSEQTERIWKFDLLWRRALAKDAEVESKVQETIRNSTRVQGSRRENAAEMESRRLGLLRAEDSSRKRILTLEQEDRAQAVSVSRYVIFRQRKEEEEVGPGSTKSTVQPRGRSLARATEDLLLQKVVESEDLGRLHIVKLQEQTWTQLTTAWTSTKRMLLAQLKRVRESTRREKERERERETLKERTRERERVMEERKVSVDVSGTTEGHAESSRQDRRDSWDSLERQKQGLVDAEDMRRMTISGQCDRSLEEITVLWRTMCAKVIEWEVRRKDKERELQIEQESRQRERKRQADWKQQEKVAKDRELAAVGRAFESRKQGLLEAEDMSRLRTVSLEQHAFANLVGLFRTGASIANLRAKPQPPPDSSTGSNERRQQQEAAEAQEAKEKARVLETKRQMLFESEDMSRLRFTNTETQEWADLMHQHRLRTPVSKTRGSRGGASRSRSGSASRSRSGSATRPNSSTTGGQRPNSSSASSNAAKRSFEPKRQVLLESEDMARLRISSTQQQDYASLLQLFQSDLAKLEAGAEREKADRQRSEREMALESRRQGLLESEDMRRLHISVMEREQFGPLVKAFQHGVRQRNGTRQRPESSSRHNSRRESRGLGTQQQQRQSQEAERKKPQQPGENQPQQHAHVWEDQQRMLFDAEDIARMRVRAVEQIERKEVVAAWLADKGPDASATDALQRKQLKLFYSAQLHSEQQDADVNHTRPGSASLRAAASASRGSIQSTGGGASTPPAERRHFTPPSVAGQRTPPPAPSPVRYAQSQAESSPNRKGSEVLQTLLSVALVELQETEEVGRQETAAREQKERKDLIDFAPPPPRRQSAPLGNARPPVAAPSPPLMPPAGAPSSRMQAKPASMPMRVINALVDSEEITRLGLTSAEVEDFKRLCHYFRGLREELFQNARETVCDVEGAERTILVSKEEHERVSTLSRRWNELVPCITRLWIAEVVKEEEAARTSLCAAEQRTHQDLADVSLQMRTTCMQQQQRALADRQQAKRARVADAEMREWTLLDSEFHSSKPVPKGPIVAVDAEKESRDKIGREELEARRLLFSAWLDGCTVPAPAAAPQRAPSPVGGAAVRTTADPVRKGSVSKQPHQPRHPTPSSKGRAAPPRPNNSAPKSGTLLTPEDLLLAKDLALLQMREHLVRHTCLQTQEADREKLAWRIWRDIKAEFLDLSVVTPEEKLQHMLDTLEGEEEVERAANAVKEDNAFTMLSFRYLLWTGVAVL</sequence>
<feature type="region of interest" description="Disordered" evidence="1">
    <location>
        <begin position="508"/>
        <end position="540"/>
    </location>
</feature>
<feature type="region of interest" description="Disordered" evidence="1">
    <location>
        <begin position="434"/>
        <end position="454"/>
    </location>
</feature>
<feature type="compositionally biased region" description="Low complexity" evidence="1">
    <location>
        <begin position="592"/>
        <end position="609"/>
    </location>
</feature>
<protein>
    <submittedName>
        <fullName evidence="2">Uncharacterized protein</fullName>
    </submittedName>
</protein>
<feature type="region of interest" description="Disordered" evidence="1">
    <location>
        <begin position="83"/>
        <end position="134"/>
    </location>
</feature>
<feature type="compositionally biased region" description="Basic and acidic residues" evidence="1">
    <location>
        <begin position="319"/>
        <end position="351"/>
    </location>
</feature>
<feature type="compositionally biased region" description="Polar residues" evidence="1">
    <location>
        <begin position="107"/>
        <end position="123"/>
    </location>
</feature>
<feature type="compositionally biased region" description="Basic and acidic residues" evidence="1">
    <location>
        <begin position="741"/>
        <end position="756"/>
    </location>
</feature>
<proteinExistence type="predicted"/>
<reference evidence="2" key="1">
    <citation type="submission" date="2021-01" db="EMBL/GenBank/DDBJ databases">
        <authorList>
            <person name="Corre E."/>
            <person name="Pelletier E."/>
            <person name="Niang G."/>
            <person name="Scheremetjew M."/>
            <person name="Finn R."/>
            <person name="Kale V."/>
            <person name="Holt S."/>
            <person name="Cochrane G."/>
            <person name="Meng A."/>
            <person name="Brown T."/>
            <person name="Cohen L."/>
        </authorList>
    </citation>
    <scope>NUCLEOTIDE SEQUENCE</scope>
    <source>
        <strain evidence="2">CCMP1594</strain>
    </source>
</reference>
<feature type="region of interest" description="Disordered" evidence="1">
    <location>
        <begin position="731"/>
        <end position="787"/>
    </location>
</feature>
<accession>A0A7S4G5E8</accession>
<feature type="region of interest" description="Disordered" evidence="1">
    <location>
        <begin position="1241"/>
        <end position="1281"/>
    </location>
</feature>
<dbReference type="PANTHER" id="PTHR48125:SF12">
    <property type="entry name" value="AT HOOK TRANSCRIPTION FACTOR FAMILY-RELATED"/>
    <property type="match status" value="1"/>
</dbReference>
<feature type="region of interest" description="Disordered" evidence="1">
    <location>
        <begin position="1"/>
        <end position="54"/>
    </location>
</feature>
<feature type="compositionally biased region" description="Polar residues" evidence="1">
    <location>
        <begin position="610"/>
        <end position="622"/>
    </location>
</feature>
<feature type="compositionally biased region" description="Basic and acidic residues" evidence="1">
    <location>
        <begin position="950"/>
        <end position="968"/>
    </location>
</feature>
<feature type="compositionally biased region" description="Basic and acidic residues" evidence="1">
    <location>
        <begin position="360"/>
        <end position="378"/>
    </location>
</feature>
<feature type="region of interest" description="Disordered" evidence="1">
    <location>
        <begin position="319"/>
        <end position="378"/>
    </location>
</feature>
<feature type="compositionally biased region" description="Polar residues" evidence="1">
    <location>
        <begin position="918"/>
        <end position="930"/>
    </location>
</feature>
<feature type="compositionally biased region" description="Polar residues" evidence="1">
    <location>
        <begin position="17"/>
        <end position="29"/>
    </location>
</feature>
<gene>
    <name evidence="2" type="ORF">EGYM00163_LOCUS37141</name>
</gene>
<dbReference type="PANTHER" id="PTHR48125">
    <property type="entry name" value="LP07818P1"/>
    <property type="match status" value="1"/>
</dbReference>
<dbReference type="EMBL" id="HBJA01107494">
    <property type="protein sequence ID" value="CAE0825889.1"/>
    <property type="molecule type" value="Transcribed_RNA"/>
</dbReference>
<feature type="region of interest" description="Disordered" evidence="1">
    <location>
        <begin position="573"/>
        <end position="640"/>
    </location>
</feature>